<keyword evidence="4" id="KW-1185">Reference proteome</keyword>
<proteinExistence type="predicted"/>
<feature type="transmembrane region" description="Helical" evidence="1">
    <location>
        <begin position="282"/>
        <end position="312"/>
    </location>
</feature>
<sequence length="316" mass="34272">MKTVSIDEASSAGDESQYGTTTIGFAVVNYHTSPQVEALLNSLAGRWPTDSITVIVDNSCSKVEATRLEHLRNRFGSGQNRIEVVVSGRNGGYAAGNNIAIQRLLAMNADVVCVLNPDVRVVGGDLAALAQIADTETAVLYGAATDTASGRRVSGLAELRPWTCRTRILDRLNESRQGSLRFPLGYFMCASSSTWRRVGGLSEDYFLYYEEPDLAARGERLGLIVSSFEDVVVMHDQGAATASGERQRDRNRATLLHVSRGATIFAWKHRRRYLLTTLTARVALALSLLATGAFGAGFAVLRGVGAGIWWIVRRSS</sequence>
<feature type="domain" description="Glycosyltransferase 2-like" evidence="2">
    <location>
        <begin position="27"/>
        <end position="160"/>
    </location>
</feature>
<keyword evidence="1" id="KW-0812">Transmembrane</keyword>
<dbReference type="SUPFAM" id="SSF53448">
    <property type="entry name" value="Nucleotide-diphospho-sugar transferases"/>
    <property type="match status" value="1"/>
</dbReference>
<evidence type="ECO:0000256" key="1">
    <source>
        <dbReference type="SAM" id="Phobius"/>
    </source>
</evidence>
<dbReference type="PANTHER" id="PTHR43179:SF7">
    <property type="entry name" value="RHAMNOSYLTRANSFERASE WBBL"/>
    <property type="match status" value="1"/>
</dbReference>
<keyword evidence="1" id="KW-1133">Transmembrane helix</keyword>
<organism evidence="3 4">
    <name type="scientific">Cellulomonas phragmiteti</name>
    <dbReference type="NCBI Taxonomy" id="478780"/>
    <lineage>
        <taxon>Bacteria</taxon>
        <taxon>Bacillati</taxon>
        <taxon>Actinomycetota</taxon>
        <taxon>Actinomycetes</taxon>
        <taxon>Micrococcales</taxon>
        <taxon>Cellulomonadaceae</taxon>
        <taxon>Cellulomonas</taxon>
    </lineage>
</organism>
<gene>
    <name evidence="3" type="ORF">Cph01nite_05600</name>
</gene>
<evidence type="ECO:0000313" key="4">
    <source>
        <dbReference type="Proteomes" id="UP000614741"/>
    </source>
</evidence>
<dbReference type="Gene3D" id="3.90.550.10">
    <property type="entry name" value="Spore Coat Polysaccharide Biosynthesis Protein SpsA, Chain A"/>
    <property type="match status" value="1"/>
</dbReference>
<dbReference type="PANTHER" id="PTHR43179">
    <property type="entry name" value="RHAMNOSYLTRANSFERASE WBBL"/>
    <property type="match status" value="1"/>
</dbReference>
<dbReference type="EMBL" id="BONP01000002">
    <property type="protein sequence ID" value="GIG38798.1"/>
    <property type="molecule type" value="Genomic_DNA"/>
</dbReference>
<evidence type="ECO:0000313" key="3">
    <source>
        <dbReference type="EMBL" id="GIG38798.1"/>
    </source>
</evidence>
<dbReference type="InterPro" id="IPR029044">
    <property type="entry name" value="Nucleotide-diphossugar_trans"/>
</dbReference>
<keyword evidence="1" id="KW-0472">Membrane</keyword>
<dbReference type="InterPro" id="IPR001173">
    <property type="entry name" value="Glyco_trans_2-like"/>
</dbReference>
<accession>A0ABQ4DHG7</accession>
<dbReference type="Proteomes" id="UP000614741">
    <property type="component" value="Unassembled WGS sequence"/>
</dbReference>
<dbReference type="RefSeq" id="WP_203670885.1">
    <property type="nucleotide sequence ID" value="NZ_BONP01000002.1"/>
</dbReference>
<name>A0ABQ4DHG7_9CELL</name>
<dbReference type="Pfam" id="PF00535">
    <property type="entry name" value="Glycos_transf_2"/>
    <property type="match status" value="1"/>
</dbReference>
<reference evidence="3 4" key="1">
    <citation type="submission" date="2021-01" db="EMBL/GenBank/DDBJ databases">
        <title>Whole genome shotgun sequence of Cellulomonas phragmiteti NBRC 110785.</title>
        <authorList>
            <person name="Komaki H."/>
            <person name="Tamura T."/>
        </authorList>
    </citation>
    <scope>NUCLEOTIDE SEQUENCE [LARGE SCALE GENOMIC DNA]</scope>
    <source>
        <strain evidence="3 4">NBRC 110785</strain>
    </source>
</reference>
<protein>
    <recommendedName>
        <fullName evidence="2">Glycosyltransferase 2-like domain-containing protein</fullName>
    </recommendedName>
</protein>
<evidence type="ECO:0000259" key="2">
    <source>
        <dbReference type="Pfam" id="PF00535"/>
    </source>
</evidence>
<comment type="caution">
    <text evidence="3">The sequence shown here is derived from an EMBL/GenBank/DDBJ whole genome shotgun (WGS) entry which is preliminary data.</text>
</comment>